<name>A0A8X6TLL0_NEPPI</name>
<sequence>MHLNNSQIPKLGLKNQNTNLALIKSVLEPRLKIYFTLSEQLTYEANDGSIGSFLSYPGVHESRLGIAGPQQKAIFHENGPIIAIGITSSAEARVVPGLKGWKTPPLIRHCDKIPK</sequence>
<protein>
    <submittedName>
        <fullName evidence="1">Uncharacterized protein</fullName>
    </submittedName>
</protein>
<organism evidence="1 2">
    <name type="scientific">Nephila pilipes</name>
    <name type="common">Giant wood spider</name>
    <name type="synonym">Nephila maculata</name>
    <dbReference type="NCBI Taxonomy" id="299642"/>
    <lineage>
        <taxon>Eukaryota</taxon>
        <taxon>Metazoa</taxon>
        <taxon>Ecdysozoa</taxon>
        <taxon>Arthropoda</taxon>
        <taxon>Chelicerata</taxon>
        <taxon>Arachnida</taxon>
        <taxon>Araneae</taxon>
        <taxon>Araneomorphae</taxon>
        <taxon>Entelegynae</taxon>
        <taxon>Araneoidea</taxon>
        <taxon>Nephilidae</taxon>
        <taxon>Nephila</taxon>
    </lineage>
</organism>
<reference evidence="1" key="1">
    <citation type="submission" date="2020-08" db="EMBL/GenBank/DDBJ databases">
        <title>Multicomponent nature underlies the extraordinary mechanical properties of spider dragline silk.</title>
        <authorList>
            <person name="Kono N."/>
            <person name="Nakamura H."/>
            <person name="Mori M."/>
            <person name="Yoshida Y."/>
            <person name="Ohtoshi R."/>
            <person name="Malay A.D."/>
            <person name="Moran D.A.P."/>
            <person name="Tomita M."/>
            <person name="Numata K."/>
            <person name="Arakawa K."/>
        </authorList>
    </citation>
    <scope>NUCLEOTIDE SEQUENCE</scope>
</reference>
<dbReference type="EMBL" id="BMAW01013113">
    <property type="protein sequence ID" value="GFT32118.1"/>
    <property type="molecule type" value="Genomic_DNA"/>
</dbReference>
<dbReference type="Proteomes" id="UP000887013">
    <property type="component" value="Unassembled WGS sequence"/>
</dbReference>
<proteinExistence type="predicted"/>
<dbReference type="AlphaFoldDB" id="A0A8X6TLL0"/>
<comment type="caution">
    <text evidence="1">The sequence shown here is derived from an EMBL/GenBank/DDBJ whole genome shotgun (WGS) entry which is preliminary data.</text>
</comment>
<evidence type="ECO:0000313" key="2">
    <source>
        <dbReference type="Proteomes" id="UP000887013"/>
    </source>
</evidence>
<keyword evidence="2" id="KW-1185">Reference proteome</keyword>
<gene>
    <name evidence="1" type="ORF">NPIL_672121</name>
</gene>
<evidence type="ECO:0000313" key="1">
    <source>
        <dbReference type="EMBL" id="GFT32118.1"/>
    </source>
</evidence>
<accession>A0A8X6TLL0</accession>